<evidence type="ECO:0000256" key="4">
    <source>
        <dbReference type="ARBA" id="ARBA00023242"/>
    </source>
</evidence>
<dbReference type="InterPro" id="IPR036388">
    <property type="entry name" value="WH-like_DNA-bd_sf"/>
</dbReference>
<comment type="subcellular location">
    <subcellularLocation>
        <location evidence="1 5">Nucleus</location>
    </subcellularLocation>
</comment>
<dbReference type="GO" id="GO:0005666">
    <property type="term" value="C:RNA polymerase III complex"/>
    <property type="evidence" value="ECO:0007669"/>
    <property type="project" value="UniProtKB-UniRule"/>
</dbReference>
<comment type="function">
    <text evidence="5">DNA-dependent RNA polymerase catalyzes the transcription of DNA into RNA using the four ribonucleoside triphosphates as substrates. Specific core component of RNA polymerase III which synthesizes small RNAs, such as 5S rRNA and tRNAs.</text>
</comment>
<keyword evidence="4 5" id="KW-0539">Nucleus</keyword>
<evidence type="ECO:0000259" key="6">
    <source>
        <dbReference type="Pfam" id="PF22536"/>
    </source>
</evidence>
<organism evidence="7 8">
    <name type="scientific">Echinococcus canadensis</name>
    <dbReference type="NCBI Taxonomy" id="519352"/>
    <lineage>
        <taxon>Eukaryota</taxon>
        <taxon>Metazoa</taxon>
        <taxon>Spiralia</taxon>
        <taxon>Lophotrochozoa</taxon>
        <taxon>Platyhelminthes</taxon>
        <taxon>Cestoda</taxon>
        <taxon>Eucestoda</taxon>
        <taxon>Cyclophyllidea</taxon>
        <taxon>Taeniidae</taxon>
        <taxon>Echinococcus</taxon>
        <taxon>Echinococcus canadensis group</taxon>
    </lineage>
</organism>
<keyword evidence="3 5" id="KW-0804">Transcription</keyword>
<dbReference type="PANTHER" id="PTHR12949">
    <property type="entry name" value="RNA POLYMERASE III DNA DIRECTED -RELATED"/>
    <property type="match status" value="1"/>
</dbReference>
<dbReference type="InterPro" id="IPR055207">
    <property type="entry name" value="POLR3C_WHD"/>
</dbReference>
<comment type="similarity">
    <text evidence="5">Belongs to the eukaryotic RPC3/POLR3C RNA polymerase subunit family.</text>
</comment>
<dbReference type="WBParaSite" id="maker-E.canG7_contigs_8353-snap-gene-0.36-mRNA-1">
    <property type="protein sequence ID" value="maker-E.canG7_contigs_8353-snap-gene-0.36-mRNA-1"/>
    <property type="gene ID" value="EcG7_00641"/>
</dbReference>
<dbReference type="PANTHER" id="PTHR12949:SF0">
    <property type="entry name" value="DNA-DIRECTED RNA POLYMERASE III SUBUNIT RPC3"/>
    <property type="match status" value="1"/>
</dbReference>
<dbReference type="InterPro" id="IPR039748">
    <property type="entry name" value="RPC3"/>
</dbReference>
<feature type="domain" description="DNA-directed RNA polymerase III subunit RPC3 winged-helix" evidence="6">
    <location>
        <begin position="322"/>
        <end position="398"/>
    </location>
</feature>
<accession>A0A915EW07</accession>
<dbReference type="AlphaFoldDB" id="A0A915EW07"/>
<evidence type="ECO:0000313" key="8">
    <source>
        <dbReference type="WBParaSite" id="maker-E.canG7_contigs_8353-snap-gene-0.36-mRNA-1"/>
    </source>
</evidence>
<evidence type="ECO:0000256" key="5">
    <source>
        <dbReference type="RuleBase" id="RU367076"/>
    </source>
</evidence>
<keyword evidence="2 5" id="KW-0240">DNA-directed RNA polymerase</keyword>
<evidence type="ECO:0000313" key="7">
    <source>
        <dbReference type="Proteomes" id="UP000887562"/>
    </source>
</evidence>
<evidence type="ECO:0000256" key="1">
    <source>
        <dbReference type="ARBA" id="ARBA00004123"/>
    </source>
</evidence>
<dbReference type="Gene3D" id="6.10.140.1450">
    <property type="match status" value="1"/>
</dbReference>
<protein>
    <recommendedName>
        <fullName evidence="5">DNA-directed RNA polymerase III subunit RPC3</fullName>
        <shortName evidence="5">RNA polymerase III subunit C3</shortName>
    </recommendedName>
</protein>
<evidence type="ECO:0000256" key="2">
    <source>
        <dbReference type="ARBA" id="ARBA00022478"/>
    </source>
</evidence>
<evidence type="ECO:0000256" key="3">
    <source>
        <dbReference type="ARBA" id="ARBA00023163"/>
    </source>
</evidence>
<dbReference type="Pfam" id="PF22536">
    <property type="entry name" value="WHD_POLR3C"/>
    <property type="match status" value="1"/>
</dbReference>
<dbReference type="Gene3D" id="1.10.10.10">
    <property type="entry name" value="Winged helix-like DNA-binding domain superfamily/Winged helix DNA-binding domain"/>
    <property type="match status" value="3"/>
</dbReference>
<comment type="subunit">
    <text evidence="5">Component of the RNA polymerase III (Pol III) complex consisting of 17 subunits.</text>
</comment>
<dbReference type="Proteomes" id="UP000887562">
    <property type="component" value="Unplaced"/>
</dbReference>
<keyword evidence="7" id="KW-1185">Reference proteome</keyword>
<dbReference type="GO" id="GO:0003697">
    <property type="term" value="F:single-stranded DNA binding"/>
    <property type="evidence" value="ECO:0007669"/>
    <property type="project" value="UniProtKB-UniRule"/>
</dbReference>
<reference evidence="8" key="1">
    <citation type="submission" date="2022-11" db="UniProtKB">
        <authorList>
            <consortium name="WormBaseParasite"/>
        </authorList>
    </citation>
    <scope>IDENTIFICATION</scope>
</reference>
<proteinExistence type="inferred from homology"/>
<name>A0A915EW07_9CEST</name>
<sequence>MSDAFAALSIFLTNKYFGDNAMTIVRCLQIHGSVTLKMLERILAGRLSPISIASCILALLRHSVIKVNQEDLLKYDLDYQGITRLARIPILCKVGFLFYGPESENLLQIIFISGMAKTSEVLRAALLRVSEGDKYKEAEVLVECLDTLVSSGVIRASTKSMISHPLEERVQYERFSLSKSDLLENLRKFVASGATYKNFHRFLPTPKHSVEWDLILAPCADSLEALWRDHLISRLAAERIDETAGDVMSRILHVAFASKEHSHVMSPSSEAVDHSQVVQSFRDPPNYLNSYLTLLLDDPFSVTNIFKLAYKKVVRGILVRHIENIVQVLFENAGVRIFRILLTEGYLPYETLERRLLIPQKEFRKILPQMVASQFVSTTEFSRAKDFNADTVVCLYSVNLSMVARLTVEYAQHCILCLATRSDAELNAKSRLIDQRYHVESMISKHQAEIARLEGQEKMGEGVDEEIESHRESVQALQNSLTPAEINQLSTLSNRLAKLGAAQWEAETAWFVADLYLRLYFDTEE</sequence>